<organism evidence="9 10">
    <name type="scientific">Mesobacillus campisalis</name>
    <dbReference type="NCBI Taxonomy" id="1408103"/>
    <lineage>
        <taxon>Bacteria</taxon>
        <taxon>Bacillati</taxon>
        <taxon>Bacillota</taxon>
        <taxon>Bacilli</taxon>
        <taxon>Bacillales</taxon>
        <taxon>Bacillaceae</taxon>
        <taxon>Mesobacillus</taxon>
    </lineage>
</organism>
<name>A0A0M2SXU1_9BACI</name>
<gene>
    <name evidence="9" type="ORF">WQ57_06490</name>
</gene>
<dbReference type="InterPro" id="IPR002371">
    <property type="entry name" value="FlgK"/>
</dbReference>
<sequence>MVSTFHSLELGKRGLYAGQAGVTTSGHNMANANTKGYSRQQVNVTASPSLDVWTSGQVNPGQLGSGVSLDSITRVRDSFLDRQYREQSAAFGEWSVQQDALAKLETMVNEPSETGLRAAMDQFWGAWEDLANEPDSLSARAVIKESAQSLVGTAQHMDRSMGQLKNDLQQQINAKINDANGYLELIADLNQSIRRTGVQANDLLDKRDVYVEELSKLVSINVVERDGMYSIKLASDGTSLVEGTNIGTLLDSRSKLSSGSILGTFKSIETVDSYQQKLNDMVKGLVFGDIQVEIPGGSDLADGTVVPERQTMQVTVKGINGLQQLGWSMREDANGNVQPGAPLFVGDEANFTISSLEVNPAIVADIRLIASSLRSEVVNGQQKAVTGNRQLAQLMGGLRNHDLSVNGESGSIHQFYQSMVSGLGAESQRASRFAANQEAALMATENRRQSVTGVSLDEEMANLIKYQHAYNAAARVVTTTDQMLDTIINRMAAR</sequence>
<comment type="subcellular location">
    <subcellularLocation>
        <location evidence="1">Bacterial flagellum</location>
    </subcellularLocation>
    <subcellularLocation>
        <location evidence="2">Secreted</location>
    </subcellularLocation>
</comment>
<evidence type="ECO:0000256" key="1">
    <source>
        <dbReference type="ARBA" id="ARBA00004365"/>
    </source>
</evidence>
<dbReference type="SUPFAM" id="SSF64518">
    <property type="entry name" value="Phase 1 flagellin"/>
    <property type="match status" value="1"/>
</dbReference>
<evidence type="ECO:0000256" key="2">
    <source>
        <dbReference type="ARBA" id="ARBA00004613"/>
    </source>
</evidence>
<evidence type="ECO:0000259" key="7">
    <source>
        <dbReference type="Pfam" id="PF06429"/>
    </source>
</evidence>
<evidence type="ECO:0000313" key="10">
    <source>
        <dbReference type="Proteomes" id="UP000034166"/>
    </source>
</evidence>
<evidence type="ECO:0000256" key="4">
    <source>
        <dbReference type="ARBA" id="ARBA00016244"/>
    </source>
</evidence>
<dbReference type="PANTHER" id="PTHR30033">
    <property type="entry name" value="FLAGELLAR HOOK-ASSOCIATED PROTEIN 1"/>
    <property type="match status" value="1"/>
</dbReference>
<dbReference type="RefSeq" id="WP_046522922.1">
    <property type="nucleotide sequence ID" value="NZ_LAYY01000005.1"/>
</dbReference>
<feature type="domain" description="Flagellar hook-associated protein FlgK helical" evidence="8">
    <location>
        <begin position="101"/>
        <end position="260"/>
    </location>
</feature>
<comment type="similarity">
    <text evidence="3">Belongs to the flagella basal body rod proteins family.</text>
</comment>
<keyword evidence="10" id="KW-1185">Reference proteome</keyword>
<dbReference type="PANTHER" id="PTHR30033:SF1">
    <property type="entry name" value="FLAGELLAR HOOK-ASSOCIATED PROTEIN 1"/>
    <property type="match status" value="1"/>
</dbReference>
<dbReference type="Pfam" id="PF22638">
    <property type="entry name" value="FlgK_D1"/>
    <property type="match status" value="1"/>
</dbReference>
<dbReference type="GO" id="GO:0005576">
    <property type="term" value="C:extracellular region"/>
    <property type="evidence" value="ECO:0007669"/>
    <property type="project" value="UniProtKB-SubCell"/>
</dbReference>
<keyword evidence="6" id="KW-0975">Bacterial flagellum</keyword>
<evidence type="ECO:0000256" key="3">
    <source>
        <dbReference type="ARBA" id="ARBA00009677"/>
    </source>
</evidence>
<dbReference type="AlphaFoldDB" id="A0A0M2SXU1"/>
<keyword evidence="5" id="KW-0964">Secreted</keyword>
<dbReference type="InterPro" id="IPR010930">
    <property type="entry name" value="Flg_bb/hook_C_dom"/>
</dbReference>
<proteinExistence type="inferred from homology"/>
<reference evidence="9 10" key="1">
    <citation type="submission" date="2015-04" db="EMBL/GenBank/DDBJ databases">
        <title>Taxonomic description and genome sequence of Bacillus campisalis sp. nov., a novel member of the genus Bacillus isolated from solar saltern.</title>
        <authorList>
            <person name="Mathan Kumar R."/>
            <person name="Kaur G."/>
            <person name="Kumar A."/>
            <person name="Singh N.K."/>
            <person name="Kaur N."/>
            <person name="Kumar N."/>
            <person name="Mayilraj S."/>
        </authorList>
    </citation>
    <scope>NUCLEOTIDE SEQUENCE [LARGE SCALE GENOMIC DNA]</scope>
    <source>
        <strain evidence="9 10">SA2-6</strain>
    </source>
</reference>
<dbReference type="PATRIC" id="fig|1408103.3.peg.1462"/>
<dbReference type="Pfam" id="PF06429">
    <property type="entry name" value="Flg_bbr_C"/>
    <property type="match status" value="1"/>
</dbReference>
<dbReference type="InterPro" id="IPR053927">
    <property type="entry name" value="FlgK_helical"/>
</dbReference>
<dbReference type="GO" id="GO:0005198">
    <property type="term" value="F:structural molecule activity"/>
    <property type="evidence" value="ECO:0007669"/>
    <property type="project" value="InterPro"/>
</dbReference>
<dbReference type="NCBIfam" id="TIGR02492">
    <property type="entry name" value="flgK_ends"/>
    <property type="match status" value="1"/>
</dbReference>
<evidence type="ECO:0000259" key="8">
    <source>
        <dbReference type="Pfam" id="PF22638"/>
    </source>
</evidence>
<accession>A0A0M2SXU1</accession>
<dbReference type="OrthoDB" id="9802553at2"/>
<feature type="domain" description="Flagellar basal-body/hook protein C-terminal" evidence="7">
    <location>
        <begin position="452"/>
        <end position="489"/>
    </location>
</feature>
<comment type="caution">
    <text evidence="9">The sequence shown here is derived from an EMBL/GenBank/DDBJ whole genome shotgun (WGS) entry which is preliminary data.</text>
</comment>
<evidence type="ECO:0000256" key="6">
    <source>
        <dbReference type="ARBA" id="ARBA00023143"/>
    </source>
</evidence>
<evidence type="ECO:0000256" key="5">
    <source>
        <dbReference type="ARBA" id="ARBA00022525"/>
    </source>
</evidence>
<dbReference type="GO" id="GO:0044780">
    <property type="term" value="P:bacterial-type flagellum assembly"/>
    <property type="evidence" value="ECO:0007669"/>
    <property type="project" value="InterPro"/>
</dbReference>
<dbReference type="GO" id="GO:0009424">
    <property type="term" value="C:bacterial-type flagellum hook"/>
    <property type="evidence" value="ECO:0007669"/>
    <property type="project" value="InterPro"/>
</dbReference>
<dbReference type="Proteomes" id="UP000034166">
    <property type="component" value="Unassembled WGS sequence"/>
</dbReference>
<evidence type="ECO:0000313" key="9">
    <source>
        <dbReference type="EMBL" id="KKK38988.1"/>
    </source>
</evidence>
<dbReference type="EMBL" id="LAYY01000005">
    <property type="protein sequence ID" value="KKK38988.1"/>
    <property type="molecule type" value="Genomic_DNA"/>
</dbReference>
<protein>
    <recommendedName>
        <fullName evidence="4">Flagellar hook-associated protein 1</fullName>
    </recommendedName>
</protein>